<dbReference type="GO" id="GO:0000244">
    <property type="term" value="P:spliceosomal tri-snRNP complex assembly"/>
    <property type="evidence" value="ECO:0007669"/>
    <property type="project" value="TreeGrafter"/>
</dbReference>
<dbReference type="OrthoDB" id="3031306at2759"/>
<evidence type="ECO:0000259" key="1">
    <source>
        <dbReference type="Pfam" id="PF08083"/>
    </source>
</evidence>
<evidence type="ECO:0000313" key="2">
    <source>
        <dbReference type="EMBL" id="KIO10087.1"/>
    </source>
</evidence>
<dbReference type="PANTHER" id="PTHR11140">
    <property type="entry name" value="PRE-MRNA SPLICING FACTOR PRP8"/>
    <property type="match status" value="1"/>
</dbReference>
<name>A0A0C3KKE8_PISTI</name>
<dbReference type="GO" id="GO:0097157">
    <property type="term" value="F:pre-mRNA intronic binding"/>
    <property type="evidence" value="ECO:0007669"/>
    <property type="project" value="TreeGrafter"/>
</dbReference>
<dbReference type="GO" id="GO:0030620">
    <property type="term" value="F:U2 snRNA binding"/>
    <property type="evidence" value="ECO:0007669"/>
    <property type="project" value="TreeGrafter"/>
</dbReference>
<dbReference type="InterPro" id="IPR027652">
    <property type="entry name" value="PRP8"/>
</dbReference>
<evidence type="ECO:0000313" key="3">
    <source>
        <dbReference type="Proteomes" id="UP000054217"/>
    </source>
</evidence>
<reference evidence="3" key="2">
    <citation type="submission" date="2015-01" db="EMBL/GenBank/DDBJ databases">
        <title>Evolutionary Origins and Diversification of the Mycorrhizal Mutualists.</title>
        <authorList>
            <consortium name="DOE Joint Genome Institute"/>
            <consortium name="Mycorrhizal Genomics Consortium"/>
            <person name="Kohler A."/>
            <person name="Kuo A."/>
            <person name="Nagy L.G."/>
            <person name="Floudas D."/>
            <person name="Copeland A."/>
            <person name="Barry K.W."/>
            <person name="Cichocki N."/>
            <person name="Veneault-Fourrey C."/>
            <person name="LaButti K."/>
            <person name="Lindquist E.A."/>
            <person name="Lipzen A."/>
            <person name="Lundell T."/>
            <person name="Morin E."/>
            <person name="Murat C."/>
            <person name="Riley R."/>
            <person name="Ohm R."/>
            <person name="Sun H."/>
            <person name="Tunlid A."/>
            <person name="Henrissat B."/>
            <person name="Grigoriev I.V."/>
            <person name="Hibbett D.S."/>
            <person name="Martin F."/>
        </authorList>
    </citation>
    <scope>NUCLEOTIDE SEQUENCE [LARGE SCALE GENOMIC DNA]</scope>
    <source>
        <strain evidence="3">Marx 270</strain>
    </source>
</reference>
<dbReference type="EMBL" id="KN831953">
    <property type="protein sequence ID" value="KIO10087.1"/>
    <property type="molecule type" value="Genomic_DNA"/>
</dbReference>
<keyword evidence="3" id="KW-1185">Reference proteome</keyword>
<sequence>IRFTCRHTTTPRTCTSVLTTPTSHLLLRPTYQPHFSRGMTPKNAPLVSHEDVIFGPNDADDNDFELPEDVEPFLAEQPLENDLAAEELNLNYLHLDYNMNLKPIKTLTMQERKKFRFGNAFHLYCEILHL</sequence>
<dbReference type="GO" id="GO:0030623">
    <property type="term" value="F:U5 snRNA binding"/>
    <property type="evidence" value="ECO:0007669"/>
    <property type="project" value="TreeGrafter"/>
</dbReference>
<dbReference type="GO" id="GO:0030619">
    <property type="term" value="F:U1 snRNA binding"/>
    <property type="evidence" value="ECO:0007669"/>
    <property type="project" value="TreeGrafter"/>
</dbReference>
<dbReference type="Proteomes" id="UP000054217">
    <property type="component" value="Unassembled WGS sequence"/>
</dbReference>
<dbReference type="GO" id="GO:0017070">
    <property type="term" value="F:U6 snRNA binding"/>
    <property type="evidence" value="ECO:0007669"/>
    <property type="project" value="TreeGrafter"/>
</dbReference>
<dbReference type="InParanoid" id="A0A0C3KKE8"/>
<feature type="domain" description="PROCN" evidence="1">
    <location>
        <begin position="87"/>
        <end position="129"/>
    </location>
</feature>
<dbReference type="GO" id="GO:0005682">
    <property type="term" value="C:U5 snRNP"/>
    <property type="evidence" value="ECO:0007669"/>
    <property type="project" value="TreeGrafter"/>
</dbReference>
<protein>
    <recommendedName>
        <fullName evidence="1">PROCN domain-containing protein</fullName>
    </recommendedName>
</protein>
<dbReference type="Pfam" id="PF08083">
    <property type="entry name" value="PROCN"/>
    <property type="match status" value="1"/>
</dbReference>
<dbReference type="AlphaFoldDB" id="A0A0C3KKE8"/>
<accession>A0A0C3KKE8</accession>
<dbReference type="PANTHER" id="PTHR11140:SF0">
    <property type="entry name" value="PRE-MRNA-PROCESSING-SPLICING FACTOR 8"/>
    <property type="match status" value="1"/>
</dbReference>
<feature type="non-terminal residue" evidence="2">
    <location>
        <position position="1"/>
    </location>
</feature>
<dbReference type="GO" id="GO:0071013">
    <property type="term" value="C:catalytic step 2 spliceosome"/>
    <property type="evidence" value="ECO:0007669"/>
    <property type="project" value="TreeGrafter"/>
</dbReference>
<proteinExistence type="predicted"/>
<feature type="non-terminal residue" evidence="2">
    <location>
        <position position="130"/>
    </location>
</feature>
<organism evidence="2 3">
    <name type="scientific">Pisolithus tinctorius Marx 270</name>
    <dbReference type="NCBI Taxonomy" id="870435"/>
    <lineage>
        <taxon>Eukaryota</taxon>
        <taxon>Fungi</taxon>
        <taxon>Dikarya</taxon>
        <taxon>Basidiomycota</taxon>
        <taxon>Agaricomycotina</taxon>
        <taxon>Agaricomycetes</taxon>
        <taxon>Agaricomycetidae</taxon>
        <taxon>Boletales</taxon>
        <taxon>Sclerodermatineae</taxon>
        <taxon>Pisolithaceae</taxon>
        <taxon>Pisolithus</taxon>
    </lineage>
</organism>
<reference evidence="2 3" key="1">
    <citation type="submission" date="2014-04" db="EMBL/GenBank/DDBJ databases">
        <authorList>
            <consortium name="DOE Joint Genome Institute"/>
            <person name="Kuo A."/>
            <person name="Kohler A."/>
            <person name="Costa M.D."/>
            <person name="Nagy L.G."/>
            <person name="Floudas D."/>
            <person name="Copeland A."/>
            <person name="Barry K.W."/>
            <person name="Cichocki N."/>
            <person name="Veneault-Fourrey C."/>
            <person name="LaButti K."/>
            <person name="Lindquist E.A."/>
            <person name="Lipzen A."/>
            <person name="Lundell T."/>
            <person name="Morin E."/>
            <person name="Murat C."/>
            <person name="Sun H."/>
            <person name="Tunlid A."/>
            <person name="Henrissat B."/>
            <person name="Grigoriev I.V."/>
            <person name="Hibbett D.S."/>
            <person name="Martin F."/>
            <person name="Nordberg H.P."/>
            <person name="Cantor M.N."/>
            <person name="Hua S.X."/>
        </authorList>
    </citation>
    <scope>NUCLEOTIDE SEQUENCE [LARGE SCALE GENOMIC DNA]</scope>
    <source>
        <strain evidence="2 3">Marx 270</strain>
    </source>
</reference>
<gene>
    <name evidence="2" type="ORF">M404DRAFT_931488</name>
</gene>
<dbReference type="STRING" id="870435.A0A0C3KKE8"/>
<dbReference type="InterPro" id="IPR012592">
    <property type="entry name" value="PROCN"/>
</dbReference>
<dbReference type="HOGENOM" id="CLU_1943192_0_0_1"/>